<evidence type="ECO:0000256" key="1">
    <source>
        <dbReference type="ARBA" id="ARBA00004414"/>
    </source>
</evidence>
<proteinExistence type="inferred from homology"/>
<accession>A0AAV8WHC1</accession>
<reference evidence="10 11" key="1">
    <citation type="journal article" date="2023" name="Insect Mol. Biol.">
        <title>Genome sequencing provides insights into the evolution of gene families encoding plant cell wall-degrading enzymes in longhorned beetles.</title>
        <authorList>
            <person name="Shin N.R."/>
            <person name="Okamura Y."/>
            <person name="Kirsch R."/>
            <person name="Pauchet Y."/>
        </authorList>
    </citation>
    <scope>NUCLEOTIDE SEQUENCE [LARGE SCALE GENOMIC DNA]</scope>
    <source>
        <strain evidence="10">EAD_L_NR</strain>
    </source>
</reference>
<evidence type="ECO:0000313" key="10">
    <source>
        <dbReference type="EMBL" id="KAJ8925136.1"/>
    </source>
</evidence>
<comment type="similarity">
    <text evidence="4">Belongs to the CDIP1/LITAF family.</text>
</comment>
<keyword evidence="8" id="KW-0812">Transmembrane</keyword>
<evidence type="ECO:0000256" key="2">
    <source>
        <dbReference type="ARBA" id="ARBA00004481"/>
    </source>
</evidence>
<gene>
    <name evidence="10" type="ORF">NQ315_001318</name>
</gene>
<evidence type="ECO:0000256" key="8">
    <source>
        <dbReference type="SAM" id="Phobius"/>
    </source>
</evidence>
<comment type="caution">
    <text evidence="10">The sequence shown here is derived from an EMBL/GenBank/DDBJ whole genome shotgun (WGS) entry which is preliminary data.</text>
</comment>
<dbReference type="PANTHER" id="PTHR23292:SF14">
    <property type="entry name" value="FI16615P1-RELATED"/>
    <property type="match status" value="1"/>
</dbReference>
<evidence type="ECO:0000259" key="9">
    <source>
        <dbReference type="PROSITE" id="PS51837"/>
    </source>
</evidence>
<dbReference type="PROSITE" id="PS51837">
    <property type="entry name" value="LITAF"/>
    <property type="match status" value="1"/>
</dbReference>
<dbReference type="InterPro" id="IPR006629">
    <property type="entry name" value="LITAF"/>
</dbReference>
<dbReference type="Pfam" id="PF10601">
    <property type="entry name" value="zf-LITAF-like"/>
    <property type="match status" value="1"/>
</dbReference>
<dbReference type="AlphaFoldDB" id="A0AAV8WHC1"/>
<dbReference type="PANTHER" id="PTHR23292">
    <property type="entry name" value="LIPOPOLYSACCHARIDE-INDUCED TUMOR NECROSIS FACTOR-ALPHA FACTOR"/>
    <property type="match status" value="1"/>
</dbReference>
<dbReference type="GO" id="GO:0031902">
    <property type="term" value="C:late endosome membrane"/>
    <property type="evidence" value="ECO:0007669"/>
    <property type="project" value="UniProtKB-SubCell"/>
</dbReference>
<keyword evidence="8" id="KW-1133">Transmembrane helix</keyword>
<dbReference type="SMART" id="SM00714">
    <property type="entry name" value="LITAF"/>
    <property type="match status" value="1"/>
</dbReference>
<dbReference type="InterPro" id="IPR037519">
    <property type="entry name" value="LITAF_fam"/>
</dbReference>
<organism evidence="10 11">
    <name type="scientific">Exocentrus adspersus</name>
    <dbReference type="NCBI Taxonomy" id="1586481"/>
    <lineage>
        <taxon>Eukaryota</taxon>
        <taxon>Metazoa</taxon>
        <taxon>Ecdysozoa</taxon>
        <taxon>Arthropoda</taxon>
        <taxon>Hexapoda</taxon>
        <taxon>Insecta</taxon>
        <taxon>Pterygota</taxon>
        <taxon>Neoptera</taxon>
        <taxon>Endopterygota</taxon>
        <taxon>Coleoptera</taxon>
        <taxon>Polyphaga</taxon>
        <taxon>Cucujiformia</taxon>
        <taxon>Chrysomeloidea</taxon>
        <taxon>Cerambycidae</taxon>
        <taxon>Lamiinae</taxon>
        <taxon>Acanthocinini</taxon>
        <taxon>Exocentrus</taxon>
    </lineage>
</organism>
<dbReference type="EMBL" id="JANEYG010000002">
    <property type="protein sequence ID" value="KAJ8925136.1"/>
    <property type="molecule type" value="Genomic_DNA"/>
</dbReference>
<evidence type="ECO:0000256" key="5">
    <source>
        <dbReference type="ARBA" id="ARBA00022723"/>
    </source>
</evidence>
<evidence type="ECO:0000256" key="7">
    <source>
        <dbReference type="ARBA" id="ARBA00023136"/>
    </source>
</evidence>
<evidence type="ECO:0000313" key="11">
    <source>
        <dbReference type="Proteomes" id="UP001159042"/>
    </source>
</evidence>
<protein>
    <recommendedName>
        <fullName evidence="9">LITAF domain-containing protein</fullName>
    </recommendedName>
</protein>
<dbReference type="GO" id="GO:0008270">
    <property type="term" value="F:zinc ion binding"/>
    <property type="evidence" value="ECO:0007669"/>
    <property type="project" value="TreeGrafter"/>
</dbReference>
<feature type="domain" description="LITAF" evidence="9">
    <location>
        <begin position="3"/>
        <end position="87"/>
    </location>
</feature>
<dbReference type="Proteomes" id="UP001159042">
    <property type="component" value="Unassembled WGS sequence"/>
</dbReference>
<name>A0AAV8WHC1_9CUCU</name>
<comment type="subcellular location">
    <subcellularLocation>
        <location evidence="2">Endosome membrane</location>
        <topology evidence="2">Peripheral membrane protein</topology>
    </subcellularLocation>
    <subcellularLocation>
        <location evidence="1">Late endosome membrane</location>
    </subcellularLocation>
    <subcellularLocation>
        <location evidence="3">Lysosome membrane</location>
        <topology evidence="3">Peripheral membrane protein</topology>
        <orientation evidence="3">Cytoplasmic side</orientation>
    </subcellularLocation>
</comment>
<keyword evidence="7 8" id="KW-0472">Membrane</keyword>
<keyword evidence="11" id="KW-1185">Reference proteome</keyword>
<evidence type="ECO:0000256" key="3">
    <source>
        <dbReference type="ARBA" id="ARBA00004630"/>
    </source>
</evidence>
<sequence length="87" mass="10028">MRTQSVAYIARAELNLGRHSTRLHCPFCTEVIETIVITEPTKFTHIAAGILCVVCFPCAWTPYFIDSCQRMHHYCPKCQNYIGTYKK</sequence>
<feature type="transmembrane region" description="Helical" evidence="8">
    <location>
        <begin position="46"/>
        <end position="65"/>
    </location>
</feature>
<keyword evidence="5" id="KW-0479">Metal-binding</keyword>
<keyword evidence="6" id="KW-0862">Zinc</keyword>
<evidence type="ECO:0000256" key="6">
    <source>
        <dbReference type="ARBA" id="ARBA00022833"/>
    </source>
</evidence>
<evidence type="ECO:0000256" key="4">
    <source>
        <dbReference type="ARBA" id="ARBA00005975"/>
    </source>
</evidence>
<dbReference type="GO" id="GO:0005765">
    <property type="term" value="C:lysosomal membrane"/>
    <property type="evidence" value="ECO:0007669"/>
    <property type="project" value="UniProtKB-SubCell"/>
</dbReference>